<comment type="caution">
    <text evidence="1">The sequence shown here is derived from an EMBL/GenBank/DDBJ whole genome shotgun (WGS) entry which is preliminary data.</text>
</comment>
<proteinExistence type="predicted"/>
<sequence length="221" mass="25865">MQEAYENKQKDLLYFIHNDQIVSGDTGELISEEDFHNIFHEEITNKLNDYKKACRDIEKLPQLGIRKLQGSLYACFPIKNKYQYNKVFRGDMRELLKTGLLGKNELAFIGCFTSFIDFPTNAIIVDKEYLTLEEMGRMIGVGKNAMTSTLDNLEKNEVVKVIKRHKLPPVVYFNPFLHCAGKVVEYDTYMLFKDSIFNPNKSVDDEDKEVIREKREKYQEH</sequence>
<dbReference type="Proteomes" id="UP000233440">
    <property type="component" value="Unassembled WGS sequence"/>
</dbReference>
<reference evidence="1 2" key="1">
    <citation type="submission" date="2017-11" db="EMBL/GenBank/DDBJ databases">
        <title>Bacillus camelliae sp. nov., isolated from pu'er tea.</title>
        <authorList>
            <person name="Niu L."/>
        </authorList>
    </citation>
    <scope>NUCLEOTIDE SEQUENCE [LARGE SCALE GENOMIC DNA]</scope>
    <source>
        <strain evidence="1 2">7578-1</strain>
    </source>
</reference>
<dbReference type="OrthoDB" id="2913532at2"/>
<organism evidence="1 2">
    <name type="scientific">Heyndrickxia camelliae</name>
    <dbReference type="NCBI Taxonomy" id="1707093"/>
    <lineage>
        <taxon>Bacteria</taxon>
        <taxon>Bacillati</taxon>
        <taxon>Bacillota</taxon>
        <taxon>Bacilli</taxon>
        <taxon>Bacillales</taxon>
        <taxon>Bacillaceae</taxon>
        <taxon>Heyndrickxia</taxon>
    </lineage>
</organism>
<gene>
    <name evidence="1" type="ORF">CWO92_23540</name>
</gene>
<dbReference type="EMBL" id="PIQO01000035">
    <property type="protein sequence ID" value="PKR82608.1"/>
    <property type="molecule type" value="Genomic_DNA"/>
</dbReference>
<protein>
    <submittedName>
        <fullName evidence="1">Uncharacterized protein</fullName>
    </submittedName>
</protein>
<evidence type="ECO:0000313" key="2">
    <source>
        <dbReference type="Proteomes" id="UP000233440"/>
    </source>
</evidence>
<evidence type="ECO:0000313" key="1">
    <source>
        <dbReference type="EMBL" id="PKR82608.1"/>
    </source>
</evidence>
<accession>A0A2N3LDB1</accession>
<dbReference type="RefSeq" id="WP_101356635.1">
    <property type="nucleotide sequence ID" value="NZ_PIQO01000035.1"/>
</dbReference>
<name>A0A2N3LDB1_9BACI</name>
<keyword evidence="2" id="KW-1185">Reference proteome</keyword>
<dbReference type="AlphaFoldDB" id="A0A2N3LDB1"/>